<dbReference type="OrthoDB" id="5123472at2"/>
<protein>
    <submittedName>
        <fullName evidence="2">Uncharacterized protein</fullName>
    </submittedName>
</protein>
<evidence type="ECO:0000256" key="1">
    <source>
        <dbReference type="SAM" id="MobiDB-lite"/>
    </source>
</evidence>
<name>A0A0F0M0L9_9MICO</name>
<dbReference type="AlphaFoldDB" id="A0A0F0M0L9"/>
<reference evidence="2 3" key="1">
    <citation type="submission" date="2015-02" db="EMBL/GenBank/DDBJ databases">
        <title>Draft genome sequences of ten Microbacterium spp. with emphasis on heavy metal contaminated environments.</title>
        <authorList>
            <person name="Corretto E."/>
        </authorList>
    </citation>
    <scope>NUCLEOTIDE SEQUENCE [LARGE SCALE GENOMIC DNA]</scope>
    <source>
        <strain evidence="2 3">DSM 18659</strain>
    </source>
</reference>
<comment type="caution">
    <text evidence="2">The sequence shown here is derived from an EMBL/GenBank/DDBJ whole genome shotgun (WGS) entry which is preliminary data.</text>
</comment>
<organism evidence="2 3">
    <name type="scientific">Microbacterium ginsengisoli</name>
    <dbReference type="NCBI Taxonomy" id="400772"/>
    <lineage>
        <taxon>Bacteria</taxon>
        <taxon>Bacillati</taxon>
        <taxon>Actinomycetota</taxon>
        <taxon>Actinomycetes</taxon>
        <taxon>Micrococcales</taxon>
        <taxon>Microbacteriaceae</taxon>
        <taxon>Microbacterium</taxon>
    </lineage>
</organism>
<dbReference type="PATRIC" id="fig|400772.4.peg.346"/>
<keyword evidence="3" id="KW-1185">Reference proteome</keyword>
<accession>A0A0F0M0L9</accession>
<dbReference type="Proteomes" id="UP000033451">
    <property type="component" value="Unassembled WGS sequence"/>
</dbReference>
<dbReference type="STRING" id="400772.RR49_00320"/>
<gene>
    <name evidence="2" type="ORF">RR49_00320</name>
</gene>
<dbReference type="RefSeq" id="WP_048809436.1">
    <property type="nucleotide sequence ID" value="NZ_JYIY01000049.1"/>
</dbReference>
<dbReference type="Gene3D" id="1.10.10.60">
    <property type="entry name" value="Homeodomain-like"/>
    <property type="match status" value="1"/>
</dbReference>
<sequence length="121" mass="13410">MLQAVRAVVEGRVSRPESSDTPRKAIVQAQHRLTPTEVEEIAAEYRAGGTLPRIAKRWGINRETARLALTRAGEPVRERGTLSPAMLEEARQLEAEGWSLNRLGGRFGIDPKTIKKRLADA</sequence>
<feature type="compositionally biased region" description="Basic and acidic residues" evidence="1">
    <location>
        <begin position="12"/>
        <end position="23"/>
    </location>
</feature>
<dbReference type="EMBL" id="JYIY01000049">
    <property type="protein sequence ID" value="KJL42022.1"/>
    <property type="molecule type" value="Genomic_DNA"/>
</dbReference>
<evidence type="ECO:0000313" key="3">
    <source>
        <dbReference type="Proteomes" id="UP000033451"/>
    </source>
</evidence>
<evidence type="ECO:0000313" key="2">
    <source>
        <dbReference type="EMBL" id="KJL42022.1"/>
    </source>
</evidence>
<feature type="region of interest" description="Disordered" evidence="1">
    <location>
        <begin position="9"/>
        <end position="29"/>
    </location>
</feature>
<proteinExistence type="predicted"/>